<dbReference type="Ensembl" id="ENSPFOT00000001556.2">
    <property type="protein sequence ID" value="ENSPFOP00000001553.2"/>
    <property type="gene ID" value="ENSPFOG00000001456.2"/>
</dbReference>
<evidence type="ECO:0000313" key="10">
    <source>
        <dbReference type="Ensembl" id="ENSPFOP00000001553.2"/>
    </source>
</evidence>
<dbReference type="GO" id="GO:0007005">
    <property type="term" value="P:mitochondrion organization"/>
    <property type="evidence" value="ECO:0007669"/>
    <property type="project" value="InterPro"/>
</dbReference>
<evidence type="ECO:0000313" key="11">
    <source>
        <dbReference type="Proteomes" id="UP000028760"/>
    </source>
</evidence>
<comment type="function">
    <text evidence="7">Involved in the regulation of mitochondrial distribution and morphology. Required for mitochondrial fusion and mitochondrial network formation.</text>
</comment>
<feature type="domain" description="DML1/Misato tubulin" evidence="9">
    <location>
        <begin position="170"/>
        <end position="355"/>
    </location>
</feature>
<dbReference type="CDD" id="cd06060">
    <property type="entry name" value="misato"/>
    <property type="match status" value="1"/>
</dbReference>
<dbReference type="InterPro" id="IPR029209">
    <property type="entry name" value="DML1/Misato_tubulin"/>
</dbReference>
<dbReference type="GO" id="GO:0005739">
    <property type="term" value="C:mitochondrion"/>
    <property type="evidence" value="ECO:0007669"/>
    <property type="project" value="UniProtKB-SubCell"/>
</dbReference>
<dbReference type="PANTHER" id="PTHR13391:SF0">
    <property type="entry name" value="PROTEIN MISATO HOMOLOG 1"/>
    <property type="match status" value="1"/>
</dbReference>
<evidence type="ECO:0000256" key="3">
    <source>
        <dbReference type="ARBA" id="ARBA00008507"/>
    </source>
</evidence>
<keyword evidence="6" id="KW-0496">Mitochondrion</keyword>
<proteinExistence type="inferred from homology"/>
<reference evidence="11" key="1">
    <citation type="submission" date="2013-10" db="EMBL/GenBank/DDBJ databases">
        <authorList>
            <person name="Schartl M."/>
            <person name="Warren W."/>
        </authorList>
    </citation>
    <scope>NUCLEOTIDE SEQUENCE [LARGE SCALE GENOMIC DNA]</scope>
    <source>
        <strain evidence="11">female</strain>
    </source>
</reference>
<comment type="similarity">
    <text evidence="3">Belongs to the misato family.</text>
</comment>
<evidence type="ECO:0000256" key="6">
    <source>
        <dbReference type="ARBA" id="ARBA00023128"/>
    </source>
</evidence>
<dbReference type="InterPro" id="IPR049942">
    <property type="entry name" value="DML1/Misato"/>
</dbReference>
<organism evidence="10 11">
    <name type="scientific">Poecilia formosa</name>
    <name type="common">Amazon molly</name>
    <name type="synonym">Limia formosa</name>
    <dbReference type="NCBI Taxonomy" id="48698"/>
    <lineage>
        <taxon>Eukaryota</taxon>
        <taxon>Metazoa</taxon>
        <taxon>Chordata</taxon>
        <taxon>Craniata</taxon>
        <taxon>Vertebrata</taxon>
        <taxon>Euteleostomi</taxon>
        <taxon>Actinopterygii</taxon>
        <taxon>Neopterygii</taxon>
        <taxon>Teleostei</taxon>
        <taxon>Neoteleostei</taxon>
        <taxon>Acanthomorphata</taxon>
        <taxon>Ovalentaria</taxon>
        <taxon>Atherinomorphae</taxon>
        <taxon>Cyprinodontiformes</taxon>
        <taxon>Poeciliidae</taxon>
        <taxon>Poeciliinae</taxon>
        <taxon>Poecilia</taxon>
    </lineage>
</organism>
<dbReference type="Proteomes" id="UP000028760">
    <property type="component" value="Unassembled WGS sequence"/>
</dbReference>
<dbReference type="InterPro" id="IPR036525">
    <property type="entry name" value="Tubulin/FtsZ_GTPase_sf"/>
</dbReference>
<dbReference type="eggNOG" id="KOG2530">
    <property type="taxonomic scope" value="Eukaryota"/>
</dbReference>
<dbReference type="STRING" id="48698.ENSPFOP00000001553"/>
<evidence type="ECO:0000259" key="9">
    <source>
        <dbReference type="Pfam" id="PF14881"/>
    </source>
</evidence>
<keyword evidence="5" id="KW-0963">Cytoplasm</keyword>
<dbReference type="SUPFAM" id="SSF52490">
    <property type="entry name" value="Tubulin nucleotide-binding domain-like"/>
    <property type="match status" value="1"/>
</dbReference>
<evidence type="ECO:0000256" key="5">
    <source>
        <dbReference type="ARBA" id="ARBA00022490"/>
    </source>
</evidence>
<feature type="domain" description="Misato Segment II tubulin-like" evidence="8">
    <location>
        <begin position="6"/>
        <end position="119"/>
    </location>
</feature>
<dbReference type="GeneTree" id="ENSGT00530000064067"/>
<dbReference type="InterPro" id="IPR019605">
    <property type="entry name" value="Misato_II_tubulin-like"/>
</dbReference>
<comment type="subcellular location">
    <subcellularLocation>
        <location evidence="2">Cytoplasm</location>
    </subcellularLocation>
    <subcellularLocation>
        <location evidence="1">Mitochondrion</location>
    </subcellularLocation>
</comment>
<evidence type="ECO:0000256" key="7">
    <source>
        <dbReference type="ARBA" id="ARBA00045225"/>
    </source>
</evidence>
<sequence>MTGVSREVITLQLGHYSNFVGTHWWNLQDASLCYDPGSAPPEVQSDSVFREGQTPGGSVTYTPRLIAMDLKGSLRTLRQEGSLYDPGGAAAAAVTWAGSVTVHKHSPPEKNCFLEDLEKLDKGQILTEAEFCSASQLQGSGCPAPPGPLGVDSFNNQLTRVQKNYRLEGSVTVWSDFLRLHLHPRSVVVIHQFNHDGEAHRLETFGQGESTLQGALLDELEDRLHFFVEECDYLQGFQVLCDLEDGFAGLGSKVTELLQDSYGGRGILTWGVAPVVHRDSTPARDRYHLLNAALGTVNMAAHSSLFCPLTLRGGLGGRPPPPPLFPLLSYNPALWYHSSAILALALDALTVPYRLRNNSAPMWQVADSLAVAGRKVVAAYGAVPFPMMPGGSLPDALSACADALPWKPLSACPEAAGSRCYGQWSTLRGYEGQKLISCLSPGIEPLTPLHGLHSGEDILAAYVSSFYPSAPLALQLVSAPSKLTPPFPQIFSPTLDAQGFMRGGAPPAGGECPTPPVSSVPILTSLQSGTALHPFLSELQRAAATFDVRRRAPSFLSQGPEMADYQEALEELRLLGHCYHDDSGGTTRSSSEDDDD</sequence>
<evidence type="ECO:0000256" key="1">
    <source>
        <dbReference type="ARBA" id="ARBA00004173"/>
    </source>
</evidence>
<keyword evidence="11" id="KW-1185">Reference proteome</keyword>
<protein>
    <recommendedName>
        <fullName evidence="4">Protein misato homolog 1</fullName>
    </recommendedName>
</protein>
<dbReference type="Pfam" id="PF10644">
    <property type="entry name" value="Misat_Tub_SegII"/>
    <property type="match status" value="1"/>
</dbReference>
<dbReference type="PANTHER" id="PTHR13391">
    <property type="entry name" value="MITOCHONDRIAL DISTRIBUTION REGULATOR MISATO"/>
    <property type="match status" value="1"/>
</dbReference>
<dbReference type="EMBL" id="AYCK01022499">
    <property type="status" value="NOT_ANNOTATED_CDS"/>
    <property type="molecule type" value="Genomic_DNA"/>
</dbReference>
<reference evidence="10" key="2">
    <citation type="submission" date="2025-08" db="UniProtKB">
        <authorList>
            <consortium name="Ensembl"/>
        </authorList>
    </citation>
    <scope>IDENTIFICATION</scope>
</reference>
<accession>A0A087X700</accession>
<reference evidence="10" key="3">
    <citation type="submission" date="2025-09" db="UniProtKB">
        <authorList>
            <consortium name="Ensembl"/>
        </authorList>
    </citation>
    <scope>IDENTIFICATION</scope>
</reference>
<evidence type="ECO:0000259" key="8">
    <source>
        <dbReference type="Pfam" id="PF10644"/>
    </source>
</evidence>
<dbReference type="AlphaFoldDB" id="A0A087X700"/>
<dbReference type="Gene3D" id="3.40.50.1440">
    <property type="entry name" value="Tubulin/FtsZ, GTPase domain"/>
    <property type="match status" value="1"/>
</dbReference>
<name>A0A087X700_POEFO</name>
<evidence type="ECO:0000256" key="4">
    <source>
        <dbReference type="ARBA" id="ARBA00017321"/>
    </source>
</evidence>
<dbReference type="Pfam" id="PF14881">
    <property type="entry name" value="Tubulin_3"/>
    <property type="match status" value="1"/>
</dbReference>
<evidence type="ECO:0000256" key="2">
    <source>
        <dbReference type="ARBA" id="ARBA00004496"/>
    </source>
</evidence>
<dbReference type="OMA" id="RMAAYGC"/>